<feature type="non-terminal residue" evidence="2">
    <location>
        <position position="22"/>
    </location>
</feature>
<feature type="compositionally biased region" description="Gly residues" evidence="1">
    <location>
        <begin position="13"/>
        <end position="22"/>
    </location>
</feature>
<proteinExistence type="predicted"/>
<comment type="caution">
    <text evidence="2">The sequence shown here is derived from an EMBL/GenBank/DDBJ whole genome shotgun (WGS) entry which is preliminary data.</text>
</comment>
<evidence type="ECO:0000256" key="1">
    <source>
        <dbReference type="SAM" id="MobiDB-lite"/>
    </source>
</evidence>
<feature type="region of interest" description="Disordered" evidence="1">
    <location>
        <begin position="1"/>
        <end position="22"/>
    </location>
</feature>
<dbReference type="AlphaFoldDB" id="A0A818MS18"/>
<protein>
    <submittedName>
        <fullName evidence="2">Uncharacterized protein</fullName>
    </submittedName>
</protein>
<accession>A0A818MS18</accession>
<sequence>MPLVEAGKPSGAQCGGDGDCDS</sequence>
<reference evidence="2" key="1">
    <citation type="submission" date="2021-02" db="EMBL/GenBank/DDBJ databases">
        <authorList>
            <person name="Nowell W R."/>
        </authorList>
    </citation>
    <scope>NUCLEOTIDE SEQUENCE</scope>
</reference>
<dbReference type="EMBL" id="CAJNYV010003654">
    <property type="protein sequence ID" value="CAF3594331.1"/>
    <property type="molecule type" value="Genomic_DNA"/>
</dbReference>
<name>A0A818MS18_9BILA</name>
<evidence type="ECO:0000313" key="3">
    <source>
        <dbReference type="Proteomes" id="UP000663865"/>
    </source>
</evidence>
<dbReference type="Proteomes" id="UP000663865">
    <property type="component" value="Unassembled WGS sequence"/>
</dbReference>
<evidence type="ECO:0000313" key="2">
    <source>
        <dbReference type="EMBL" id="CAF3594331.1"/>
    </source>
</evidence>
<gene>
    <name evidence="2" type="ORF">KIK155_LOCUS20599</name>
</gene>
<organism evidence="2 3">
    <name type="scientific">Rotaria socialis</name>
    <dbReference type="NCBI Taxonomy" id="392032"/>
    <lineage>
        <taxon>Eukaryota</taxon>
        <taxon>Metazoa</taxon>
        <taxon>Spiralia</taxon>
        <taxon>Gnathifera</taxon>
        <taxon>Rotifera</taxon>
        <taxon>Eurotatoria</taxon>
        <taxon>Bdelloidea</taxon>
        <taxon>Philodinida</taxon>
        <taxon>Philodinidae</taxon>
        <taxon>Rotaria</taxon>
    </lineage>
</organism>